<dbReference type="OrthoDB" id="9913708at2"/>
<dbReference type="HOGENOM" id="CLU_1757402_0_0_10"/>
<reference evidence="1 2" key="1">
    <citation type="journal article" date="2009" name="Stand. Genomic Sci.">
        <title>Complete genome sequence of Rhodothermus marinus type strain (R-10).</title>
        <authorList>
            <person name="Nolan M."/>
            <person name="Tindall B.J."/>
            <person name="Pomrenke H."/>
            <person name="Lapidus A."/>
            <person name="Copeland A."/>
            <person name="Glavina Del Rio T."/>
            <person name="Lucas S."/>
            <person name="Chen F."/>
            <person name="Tice H."/>
            <person name="Cheng J.F."/>
            <person name="Saunders E."/>
            <person name="Han C."/>
            <person name="Bruce D."/>
            <person name="Goodwin L."/>
            <person name="Chain P."/>
            <person name="Pitluck S."/>
            <person name="Ovchinikova G."/>
            <person name="Pati A."/>
            <person name="Ivanova N."/>
            <person name="Mavromatis K."/>
            <person name="Chen A."/>
            <person name="Palaniappan K."/>
            <person name="Land M."/>
            <person name="Hauser L."/>
            <person name="Chang Y.J."/>
            <person name="Jeffries C.D."/>
            <person name="Brettin T."/>
            <person name="Goker M."/>
            <person name="Bristow J."/>
            <person name="Eisen J.A."/>
            <person name="Markowitz V."/>
            <person name="Hugenholtz P."/>
            <person name="Kyrpides N.C."/>
            <person name="Klenk H.P."/>
            <person name="Detter J.C."/>
        </authorList>
    </citation>
    <scope>NUCLEOTIDE SEQUENCE [LARGE SCALE GENOMIC DNA]</scope>
    <source>
        <strain evidence="2">ATCC 43812 / DSM 4252 / R-10</strain>
    </source>
</reference>
<dbReference type="Proteomes" id="UP000002221">
    <property type="component" value="Chromosome"/>
</dbReference>
<dbReference type="STRING" id="518766.Rmar_0917"/>
<dbReference type="AlphaFoldDB" id="D0MH26"/>
<proteinExistence type="predicted"/>
<evidence type="ECO:0008006" key="3">
    <source>
        <dbReference type="Google" id="ProtNLM"/>
    </source>
</evidence>
<gene>
    <name evidence="1" type="ordered locus">Rmar_0917</name>
</gene>
<keyword evidence="2" id="KW-1185">Reference proteome</keyword>
<dbReference type="KEGG" id="rmr:Rmar_0917"/>
<dbReference type="PROSITE" id="PS51257">
    <property type="entry name" value="PROKAR_LIPOPROTEIN"/>
    <property type="match status" value="1"/>
</dbReference>
<evidence type="ECO:0000313" key="2">
    <source>
        <dbReference type="Proteomes" id="UP000002221"/>
    </source>
</evidence>
<organism evidence="1 2">
    <name type="scientific">Rhodothermus marinus (strain ATCC 43812 / DSM 4252 / R-10)</name>
    <name type="common">Rhodothermus obamensis</name>
    <dbReference type="NCBI Taxonomy" id="518766"/>
    <lineage>
        <taxon>Bacteria</taxon>
        <taxon>Pseudomonadati</taxon>
        <taxon>Rhodothermota</taxon>
        <taxon>Rhodothermia</taxon>
        <taxon>Rhodothermales</taxon>
        <taxon>Rhodothermaceae</taxon>
        <taxon>Rhodothermus</taxon>
    </lineage>
</organism>
<dbReference type="RefSeq" id="WP_012843423.1">
    <property type="nucleotide sequence ID" value="NC_013501.1"/>
</dbReference>
<sequence>MRGLIVLGITGCLLLGACDLFRGQDAPERARLRIEGTTDSTLTLVTSTNFLLQRTAVLDESGTPRRDTLLVYFLEADTLQITLPYSGEFDIRLRERFFARLSPGVAGVWMRVWIDDRLRYDTRPEETLPLLQFVYYRVKGTPPYNEIF</sequence>
<dbReference type="EMBL" id="CP001807">
    <property type="protein sequence ID" value="ACY47811.1"/>
    <property type="molecule type" value="Genomic_DNA"/>
</dbReference>
<name>D0MH26_RHOM4</name>
<evidence type="ECO:0000313" key="1">
    <source>
        <dbReference type="EMBL" id="ACY47811.1"/>
    </source>
</evidence>
<protein>
    <recommendedName>
        <fullName evidence="3">Lipoprotein</fullName>
    </recommendedName>
</protein>
<accession>D0MH26</accession>